<keyword evidence="2" id="KW-1185">Reference proteome</keyword>
<dbReference type="STRING" id="758825.SAMN02982985_02241"/>
<name>A0A1I4M4Q3_9BURK</name>
<organism evidence="1 2">
    <name type="scientific">Rugamonas rubra</name>
    <dbReference type="NCBI Taxonomy" id="758825"/>
    <lineage>
        <taxon>Bacteria</taxon>
        <taxon>Pseudomonadati</taxon>
        <taxon>Pseudomonadota</taxon>
        <taxon>Betaproteobacteria</taxon>
        <taxon>Burkholderiales</taxon>
        <taxon>Oxalobacteraceae</taxon>
        <taxon>Telluria group</taxon>
        <taxon>Rugamonas</taxon>
    </lineage>
</organism>
<dbReference type="Proteomes" id="UP000199470">
    <property type="component" value="Unassembled WGS sequence"/>
</dbReference>
<evidence type="ECO:0008006" key="3">
    <source>
        <dbReference type="Google" id="ProtNLM"/>
    </source>
</evidence>
<sequence>MAAADAGAAGRSAPLADDFVDWWFAPWRHAALAPAPAAEPLARRDGYRLWCRRAGIAAELPAAFDPAWQVAAGGDGATLRAAARLFAGLLAARAQRAAMLGELSPAERKWCLGVAATQPLLACAAPPYAAGDALEVAGLVELARRLEPRFAGLWPRLRLGLPAALAARVDALLPAAAGQPAEASPRRAQRCWRLCLGRLAAPL</sequence>
<proteinExistence type="predicted"/>
<dbReference type="AlphaFoldDB" id="A0A1I4M4Q3"/>
<dbReference type="EMBL" id="FOTW01000010">
    <property type="protein sequence ID" value="SFL98189.1"/>
    <property type="molecule type" value="Genomic_DNA"/>
</dbReference>
<evidence type="ECO:0000313" key="2">
    <source>
        <dbReference type="Proteomes" id="UP000199470"/>
    </source>
</evidence>
<accession>A0A1I4M4Q3</accession>
<reference evidence="1 2" key="1">
    <citation type="submission" date="2016-10" db="EMBL/GenBank/DDBJ databases">
        <authorList>
            <person name="de Groot N.N."/>
        </authorList>
    </citation>
    <scope>NUCLEOTIDE SEQUENCE [LARGE SCALE GENOMIC DNA]</scope>
    <source>
        <strain evidence="1 2">ATCC 43154</strain>
    </source>
</reference>
<protein>
    <recommendedName>
        <fullName evidence="3">Type III secretion protein (HrpB4)</fullName>
    </recommendedName>
</protein>
<gene>
    <name evidence="1" type="ORF">SAMN02982985_02241</name>
</gene>
<evidence type="ECO:0000313" key="1">
    <source>
        <dbReference type="EMBL" id="SFL98189.1"/>
    </source>
</evidence>